<dbReference type="OrthoDB" id="6106100at2759"/>
<keyword evidence="3" id="KW-1015">Disulfide bond</keyword>
<name>A0A6P7F1A0_DIAVI</name>
<dbReference type="AlphaFoldDB" id="A0A6P7F1A0"/>
<dbReference type="InterPro" id="IPR002223">
    <property type="entry name" value="Kunitz_BPTI"/>
</dbReference>
<dbReference type="Gene3D" id="4.10.410.10">
    <property type="entry name" value="Pancreatic trypsin inhibitor Kunitz domain"/>
    <property type="match status" value="1"/>
</dbReference>
<protein>
    <submittedName>
        <fullName evidence="6">BPTI/Kunitz domain-containing protein 1-like isoform X1</fullName>
    </submittedName>
</protein>
<dbReference type="PANTHER" id="PTHR10083">
    <property type="entry name" value="KUNITZ-TYPE PROTEASE INHIBITOR-RELATED"/>
    <property type="match status" value="1"/>
</dbReference>
<keyword evidence="2" id="KW-0722">Serine protease inhibitor</keyword>
<dbReference type="Pfam" id="PF00014">
    <property type="entry name" value="Kunitz_BPTI"/>
    <property type="match status" value="1"/>
</dbReference>
<proteinExistence type="predicted"/>
<evidence type="ECO:0000256" key="3">
    <source>
        <dbReference type="ARBA" id="ARBA00023157"/>
    </source>
</evidence>
<dbReference type="InParanoid" id="A0A6P7F1A0"/>
<reference evidence="6" key="1">
    <citation type="submission" date="2025-08" db="UniProtKB">
        <authorList>
            <consortium name="RefSeq"/>
        </authorList>
    </citation>
    <scope>IDENTIFICATION</scope>
    <source>
        <tissue evidence="6">Whole insect</tissue>
    </source>
</reference>
<dbReference type="SMART" id="SM00131">
    <property type="entry name" value="KU"/>
    <property type="match status" value="1"/>
</dbReference>
<keyword evidence="4" id="KW-0732">Signal</keyword>
<sequence>MKTTALFLCFCIIASSQVFGEDEIPKAPKLNLEDKASLDARPFRKSDCTLGVEQYEEGICRALIPVYRWDNTQKKCVDDFYGGCYATKNNFRHKADCEKIATPICSS</sequence>
<accession>A0A6P7F1A0</accession>
<dbReference type="GO" id="GO:0004867">
    <property type="term" value="F:serine-type endopeptidase inhibitor activity"/>
    <property type="evidence" value="ECO:0007669"/>
    <property type="project" value="UniProtKB-KW"/>
</dbReference>
<organism evidence="6">
    <name type="scientific">Diabrotica virgifera virgifera</name>
    <name type="common">western corn rootworm</name>
    <dbReference type="NCBI Taxonomy" id="50390"/>
    <lineage>
        <taxon>Eukaryota</taxon>
        <taxon>Metazoa</taxon>
        <taxon>Ecdysozoa</taxon>
        <taxon>Arthropoda</taxon>
        <taxon>Hexapoda</taxon>
        <taxon>Insecta</taxon>
        <taxon>Pterygota</taxon>
        <taxon>Neoptera</taxon>
        <taxon>Endopterygota</taxon>
        <taxon>Coleoptera</taxon>
        <taxon>Polyphaga</taxon>
        <taxon>Cucujiformia</taxon>
        <taxon>Chrysomeloidea</taxon>
        <taxon>Chrysomelidae</taxon>
        <taxon>Galerucinae</taxon>
        <taxon>Diabroticina</taxon>
        <taxon>Diabroticites</taxon>
        <taxon>Diabrotica</taxon>
    </lineage>
</organism>
<dbReference type="InterPro" id="IPR036880">
    <property type="entry name" value="Kunitz_BPTI_sf"/>
</dbReference>
<dbReference type="InterPro" id="IPR050098">
    <property type="entry name" value="TFPI/VKTCI-like"/>
</dbReference>
<dbReference type="FunCoup" id="A0A6P7F1A0">
    <property type="interactions" value="76"/>
</dbReference>
<feature type="domain" description="BPTI/Kunitz inhibitor" evidence="5">
    <location>
        <begin position="48"/>
        <end position="101"/>
    </location>
</feature>
<evidence type="ECO:0000256" key="4">
    <source>
        <dbReference type="SAM" id="SignalP"/>
    </source>
</evidence>
<keyword evidence="1" id="KW-0646">Protease inhibitor</keyword>
<dbReference type="SUPFAM" id="SSF57362">
    <property type="entry name" value="BPTI-like"/>
    <property type="match status" value="1"/>
</dbReference>
<dbReference type="GO" id="GO:0005615">
    <property type="term" value="C:extracellular space"/>
    <property type="evidence" value="ECO:0007669"/>
    <property type="project" value="TreeGrafter"/>
</dbReference>
<gene>
    <name evidence="6" type="primary">LOC114324922</name>
</gene>
<dbReference type="PANTHER" id="PTHR10083:SF374">
    <property type="entry name" value="BPTI_KUNITZ INHIBITOR DOMAIN-CONTAINING PROTEIN"/>
    <property type="match status" value="1"/>
</dbReference>
<evidence type="ECO:0000259" key="5">
    <source>
        <dbReference type="PROSITE" id="PS50279"/>
    </source>
</evidence>
<evidence type="ECO:0000256" key="2">
    <source>
        <dbReference type="ARBA" id="ARBA00022900"/>
    </source>
</evidence>
<feature type="signal peptide" evidence="4">
    <location>
        <begin position="1"/>
        <end position="20"/>
    </location>
</feature>
<evidence type="ECO:0000313" key="6">
    <source>
        <dbReference type="RefSeq" id="XP_028128647.1"/>
    </source>
</evidence>
<dbReference type="PROSITE" id="PS50279">
    <property type="entry name" value="BPTI_KUNITZ_2"/>
    <property type="match status" value="1"/>
</dbReference>
<evidence type="ECO:0000256" key="1">
    <source>
        <dbReference type="ARBA" id="ARBA00022690"/>
    </source>
</evidence>
<feature type="chain" id="PRO_5027813816" evidence="4">
    <location>
        <begin position="21"/>
        <end position="107"/>
    </location>
</feature>
<dbReference type="RefSeq" id="XP_028128647.1">
    <property type="nucleotide sequence ID" value="XM_028272846.1"/>
</dbReference>